<reference evidence="1 2" key="1">
    <citation type="submission" date="2016-07" db="EMBL/GenBank/DDBJ databases">
        <title>Pervasive Adenine N6-methylation of Active Genes in Fungi.</title>
        <authorList>
            <consortium name="DOE Joint Genome Institute"/>
            <person name="Mondo S.J."/>
            <person name="Dannebaum R.O."/>
            <person name="Kuo R.C."/>
            <person name="Labutti K."/>
            <person name="Haridas S."/>
            <person name="Kuo A."/>
            <person name="Salamov A."/>
            <person name="Ahrendt S.R."/>
            <person name="Lipzen A."/>
            <person name="Sullivan W."/>
            <person name="Andreopoulos W.B."/>
            <person name="Clum A."/>
            <person name="Lindquist E."/>
            <person name="Daum C."/>
            <person name="Ramamoorthy G.K."/>
            <person name="Gryganskyi A."/>
            <person name="Culley D."/>
            <person name="Magnuson J.K."/>
            <person name="James T.Y."/>
            <person name="O'Malley M.A."/>
            <person name="Stajich J.E."/>
            <person name="Spatafora J.W."/>
            <person name="Visel A."/>
            <person name="Grigoriev I.V."/>
        </authorList>
    </citation>
    <scope>NUCLEOTIDE SEQUENCE [LARGE SCALE GENOMIC DNA]</scope>
    <source>
        <strain evidence="1 2">NRRL 3301</strain>
    </source>
</reference>
<proteinExistence type="predicted"/>
<protein>
    <submittedName>
        <fullName evidence="1">Uncharacterized protein</fullName>
    </submittedName>
</protein>
<dbReference type="OrthoDB" id="10651215at2759"/>
<sequence>MFPLRIKSILWGSARRIRRCFSRRETGEMSLDLHQAQDTVRYMLQHPETIHQHVRFLAMHYGLRYIQERPPQFRRRRSVLAKAWRLALAAVFPSSSHHLSTKQLTTVLVAYQLTRVILRTCHQHLAQFALDLAIWIPAGLFSMYPDIRQQALATMSLFCQYYDPSDMALDSPFLGLLYHLTQASQGLEGDGTHRSRITALQALIRVIAAPWFPTLVSRQERLLLVRAALKHLDDDTIKGLDRHQLQEHHRLPLSLLHNDVDDPETLALNILLNCALTNHPLLILDYAYTVCDYIQNDGQDGWWPPEKRMALVTLLVNALAEDKRYLFMNHLLHRASAACLEDAHQSQGVGMLSVIAALLSDHRMLLGSDKDAMLHHQCQRLVAILHQFSHLIDLDHALVPSYFVLVFQRKWILCIGAIVNRYSSIAYLEATLRSLSRLFQVDGAPVLVSRLAAQVLVWIVKHHSAADLTPNYSDHQTWSSVLHRWMVDQFHVLCHGDLDTRMAFGQAVLLWMQQHGDHHLLTTNDDNQDGQDSCDWLHRLQQVLLASLGSSQQADKTGRLVDLLLVHGMLTVSTYTWLNQAVLCHFPFVLKLQTLCQWDHRRLAQWQRVALASFIVQWLQWVADAMQSSMLVNSYLQQIVRRRQQHSCWCDLAFTDINILLLPQEERERQVKQLAESIGNVPHDDSSADLESILDVDLLWVLDQWIWHSTLFDDTADDYLSTHFLHVGTSLVDEFDPNLFYAFNAQHDSPPPEIK</sequence>
<name>A0A1X2G422_9FUNG</name>
<accession>A0A1X2G422</accession>
<comment type="caution">
    <text evidence="1">The sequence shown here is derived from an EMBL/GenBank/DDBJ whole genome shotgun (WGS) entry which is preliminary data.</text>
</comment>
<dbReference type="Proteomes" id="UP000242146">
    <property type="component" value="Unassembled WGS sequence"/>
</dbReference>
<dbReference type="EMBL" id="MCGT01000049">
    <property type="protein sequence ID" value="ORX44281.1"/>
    <property type="molecule type" value="Genomic_DNA"/>
</dbReference>
<evidence type="ECO:0000313" key="1">
    <source>
        <dbReference type="EMBL" id="ORX44281.1"/>
    </source>
</evidence>
<keyword evidence="2" id="KW-1185">Reference proteome</keyword>
<gene>
    <name evidence="1" type="ORF">DM01DRAFT_1411370</name>
</gene>
<dbReference type="AlphaFoldDB" id="A0A1X2G422"/>
<evidence type="ECO:0000313" key="2">
    <source>
        <dbReference type="Proteomes" id="UP000242146"/>
    </source>
</evidence>
<organism evidence="1 2">
    <name type="scientific">Hesseltinella vesiculosa</name>
    <dbReference type="NCBI Taxonomy" id="101127"/>
    <lineage>
        <taxon>Eukaryota</taxon>
        <taxon>Fungi</taxon>
        <taxon>Fungi incertae sedis</taxon>
        <taxon>Mucoromycota</taxon>
        <taxon>Mucoromycotina</taxon>
        <taxon>Mucoromycetes</taxon>
        <taxon>Mucorales</taxon>
        <taxon>Cunninghamellaceae</taxon>
        <taxon>Hesseltinella</taxon>
    </lineage>
</organism>